<dbReference type="InterPro" id="IPR007185">
    <property type="entry name" value="DNA_pol_a/d/e_bsu"/>
</dbReference>
<evidence type="ECO:0000256" key="1">
    <source>
        <dbReference type="ARBA" id="ARBA00004123"/>
    </source>
</evidence>
<name>A0AAD4N7T2_9BILA</name>
<dbReference type="GO" id="GO:0008622">
    <property type="term" value="C:epsilon DNA polymerase complex"/>
    <property type="evidence" value="ECO:0007669"/>
    <property type="project" value="UniProtKB-UniRule"/>
</dbReference>
<comment type="caution">
    <text evidence="8">The sequence shown here is derived from an EMBL/GenBank/DDBJ whole genome shotgun (WGS) entry which is preliminary data.</text>
</comment>
<comment type="similarity">
    <text evidence="2 6">Belongs to the DNA polymerase epsilon subunit B family.</text>
</comment>
<comment type="subcellular location">
    <subcellularLocation>
        <location evidence="1 6">Nucleus</location>
    </subcellularLocation>
</comment>
<evidence type="ECO:0000256" key="6">
    <source>
        <dbReference type="PIRNR" id="PIRNR000799"/>
    </source>
</evidence>
<evidence type="ECO:0000256" key="4">
    <source>
        <dbReference type="ARBA" id="ARBA00023125"/>
    </source>
</evidence>
<dbReference type="PIRSF" id="PIRSF000799">
    <property type="entry name" value="DNA_pol_eps_2"/>
    <property type="match status" value="1"/>
</dbReference>
<dbReference type="AlphaFoldDB" id="A0AAD4N7T2"/>
<evidence type="ECO:0000256" key="3">
    <source>
        <dbReference type="ARBA" id="ARBA00022705"/>
    </source>
</evidence>
<organism evidence="8 9">
    <name type="scientific">Ditylenchus destructor</name>
    <dbReference type="NCBI Taxonomy" id="166010"/>
    <lineage>
        <taxon>Eukaryota</taxon>
        <taxon>Metazoa</taxon>
        <taxon>Ecdysozoa</taxon>
        <taxon>Nematoda</taxon>
        <taxon>Chromadorea</taxon>
        <taxon>Rhabditida</taxon>
        <taxon>Tylenchina</taxon>
        <taxon>Tylenchomorpha</taxon>
        <taxon>Sphaerularioidea</taxon>
        <taxon>Anguinidae</taxon>
        <taxon>Anguininae</taxon>
        <taxon>Ditylenchus</taxon>
    </lineage>
</organism>
<dbReference type="PANTHER" id="PTHR12708">
    <property type="entry name" value="DNA POLYMERASE EPSILON SUBUNIT B"/>
    <property type="match status" value="1"/>
</dbReference>
<keyword evidence="4 6" id="KW-0238">DNA-binding</keyword>
<keyword evidence="5 6" id="KW-0539">Nucleus</keyword>
<evidence type="ECO:0000256" key="5">
    <source>
        <dbReference type="ARBA" id="ARBA00023242"/>
    </source>
</evidence>
<dbReference type="GO" id="GO:0006261">
    <property type="term" value="P:DNA-templated DNA replication"/>
    <property type="evidence" value="ECO:0007669"/>
    <property type="project" value="InterPro"/>
</dbReference>
<evidence type="ECO:0000313" key="8">
    <source>
        <dbReference type="EMBL" id="KAI1715512.1"/>
    </source>
</evidence>
<accession>A0AAD4N7T2</accession>
<dbReference type="EMBL" id="JAKKPZ010000011">
    <property type="protein sequence ID" value="KAI1715512.1"/>
    <property type="molecule type" value="Genomic_DNA"/>
</dbReference>
<sequence length="496" mass="56574">MQVSENDKDVRRVVQKKFNSRCIYLSKDSLTFLTDFVKSLDHDTREKVLGKLIEEAGKNSQSQSESLDVTKLKEMLSRGTKSREIDKDILFKLENAFDWKRIVLDKAAKKLTPLMDENFRSWEKSTTFDCLRQRFEMVRQLLIENSGCVSSIDSLFTHRDEEVRILGMLSRGAGDSLIAEDLSGTVLLDMSDVKYNPGLYFEGGIYVFLGNYEAGRLYVENISLPVLKNIAPSQMMSAHLNIPKGVGPNVKDQIVLMSDVHLDNPRVMKALHKLFTGFAHIQPSVFILCGRFLSTQLAHGYTEAYSTAFRHLANLLASFSSDYAGHTDFILVPSIEDPLPMTTLPHFSLPPFVREFFKNMPNVHFPTNPCKLTFKGQTIVICRDDIVEKLCRSSIYVPEKVEDIPKYFCDTVWSQTHFSPLPLHFNAVIPQYDYLFHLWPTPDVLVIADKYKSFAKQDSDHSRITINPGSFPLSKFEFQVYYPATKAVEESTLEVD</sequence>
<protein>
    <recommendedName>
        <fullName evidence="6">DNA polymerase epsilon subunit</fullName>
    </recommendedName>
    <alternativeName>
        <fullName evidence="6">DNA polymerase II subunit 2</fullName>
    </alternativeName>
</protein>
<keyword evidence="3 6" id="KW-0235">DNA replication</keyword>
<proteinExistence type="inferred from homology"/>
<evidence type="ECO:0000313" key="9">
    <source>
        <dbReference type="Proteomes" id="UP001201812"/>
    </source>
</evidence>
<gene>
    <name evidence="8" type="ORF">DdX_07830</name>
</gene>
<evidence type="ECO:0000256" key="2">
    <source>
        <dbReference type="ARBA" id="ARBA00009560"/>
    </source>
</evidence>
<dbReference type="Gene3D" id="3.60.21.60">
    <property type="match status" value="1"/>
</dbReference>
<evidence type="ECO:0000259" key="7">
    <source>
        <dbReference type="Pfam" id="PF04042"/>
    </source>
</evidence>
<comment type="function">
    <text evidence="6">Participates in DNA repair and in chromosomal DNA replication.</text>
</comment>
<dbReference type="GO" id="GO:0003677">
    <property type="term" value="F:DNA binding"/>
    <property type="evidence" value="ECO:0007669"/>
    <property type="project" value="UniProtKB-UniRule"/>
</dbReference>
<dbReference type="PANTHER" id="PTHR12708:SF0">
    <property type="entry name" value="DNA POLYMERASE EPSILON SUBUNIT 2"/>
    <property type="match status" value="1"/>
</dbReference>
<dbReference type="Gene3D" id="1.10.8.60">
    <property type="match status" value="1"/>
</dbReference>
<keyword evidence="9" id="KW-1185">Reference proteome</keyword>
<dbReference type="InterPro" id="IPR016266">
    <property type="entry name" value="POLE2"/>
</dbReference>
<reference evidence="8" key="1">
    <citation type="submission" date="2022-01" db="EMBL/GenBank/DDBJ databases">
        <title>Genome Sequence Resource for Two Populations of Ditylenchus destructor, the Migratory Endoparasitic Phytonematode.</title>
        <authorList>
            <person name="Zhang H."/>
            <person name="Lin R."/>
            <person name="Xie B."/>
        </authorList>
    </citation>
    <scope>NUCLEOTIDE SEQUENCE</scope>
    <source>
        <strain evidence="8">BazhouSP</strain>
    </source>
</reference>
<feature type="domain" description="DNA polymerase alpha/delta/epsilon subunit B" evidence="7">
    <location>
        <begin position="254"/>
        <end position="456"/>
    </location>
</feature>
<dbReference type="GO" id="GO:0042276">
    <property type="term" value="P:error-prone translesion synthesis"/>
    <property type="evidence" value="ECO:0007669"/>
    <property type="project" value="TreeGrafter"/>
</dbReference>
<dbReference type="Proteomes" id="UP001201812">
    <property type="component" value="Unassembled WGS sequence"/>
</dbReference>
<dbReference type="Pfam" id="PF04042">
    <property type="entry name" value="DNA_pol_E_B"/>
    <property type="match status" value="1"/>
</dbReference>